<keyword evidence="2" id="KW-1185">Reference proteome</keyword>
<protein>
    <submittedName>
        <fullName evidence="1">Uncharacterized protein</fullName>
    </submittedName>
</protein>
<dbReference type="RefSeq" id="WP_238221982.1">
    <property type="nucleotide sequence ID" value="NZ_BAAADH010000020.1"/>
</dbReference>
<gene>
    <name evidence="1" type="ORF">LNAOJCKE_0391</name>
</gene>
<dbReference type="Proteomes" id="UP001055039">
    <property type="component" value="Unassembled WGS sequence"/>
</dbReference>
<proteinExistence type="predicted"/>
<sequence length="218" mass="25379">MSEDLFAKLVAEVEGEAPAQVVEQILPDDPLFPPKDSITLMTANLFENTHLPRELWMQARHALNIQVFDRREPFTPDARLAVFTGTVQLHTPEFFSSYLEHYRGRHKDALSNEAWQYYKNLTHQTLDIQPDPGCPAPKLGQLYSKTNGTHYVWNHIVRLQWTTYATFAELFCDDEEPIVIDLTEPAQKNHENEPILRGRYDPHTLWRRKTQKKKAKTP</sequence>
<evidence type="ECO:0000313" key="2">
    <source>
        <dbReference type="Proteomes" id="UP001055039"/>
    </source>
</evidence>
<name>A0ABQ4U7N3_9HYPH</name>
<reference evidence="1" key="2">
    <citation type="submission" date="2021-08" db="EMBL/GenBank/DDBJ databases">
        <authorList>
            <person name="Tani A."/>
            <person name="Ola A."/>
            <person name="Ogura Y."/>
            <person name="Katsura K."/>
            <person name="Hayashi T."/>
        </authorList>
    </citation>
    <scope>NUCLEOTIDE SEQUENCE</scope>
    <source>
        <strain evidence="1">NBRC 15686</strain>
    </source>
</reference>
<comment type="caution">
    <text evidence="1">The sequence shown here is derived from an EMBL/GenBank/DDBJ whole genome shotgun (WGS) entry which is preliminary data.</text>
</comment>
<organism evidence="1 2">
    <name type="scientific">Methylorubrum aminovorans</name>
    <dbReference type="NCBI Taxonomy" id="269069"/>
    <lineage>
        <taxon>Bacteria</taxon>
        <taxon>Pseudomonadati</taxon>
        <taxon>Pseudomonadota</taxon>
        <taxon>Alphaproteobacteria</taxon>
        <taxon>Hyphomicrobiales</taxon>
        <taxon>Methylobacteriaceae</taxon>
        <taxon>Methylorubrum</taxon>
    </lineage>
</organism>
<evidence type="ECO:0000313" key="1">
    <source>
        <dbReference type="EMBL" id="GJE63197.1"/>
    </source>
</evidence>
<accession>A0ABQ4U7N3</accession>
<reference evidence="1" key="1">
    <citation type="journal article" date="2021" name="Front. Microbiol.">
        <title>Comprehensive Comparative Genomics and Phenotyping of Methylobacterium Species.</title>
        <authorList>
            <person name="Alessa O."/>
            <person name="Ogura Y."/>
            <person name="Fujitani Y."/>
            <person name="Takami H."/>
            <person name="Hayashi T."/>
            <person name="Sahin N."/>
            <person name="Tani A."/>
        </authorList>
    </citation>
    <scope>NUCLEOTIDE SEQUENCE</scope>
    <source>
        <strain evidence="1">NBRC 15686</strain>
    </source>
</reference>
<dbReference type="EMBL" id="BPRC01000001">
    <property type="protein sequence ID" value="GJE63197.1"/>
    <property type="molecule type" value="Genomic_DNA"/>
</dbReference>